<dbReference type="InterPro" id="IPR011004">
    <property type="entry name" value="Trimer_LpxA-like_sf"/>
</dbReference>
<dbReference type="RefSeq" id="WP_127164743.1">
    <property type="nucleotide sequence ID" value="NZ_CP029822.1"/>
</dbReference>
<reference evidence="2" key="1">
    <citation type="submission" date="2018-06" db="EMBL/GenBank/DDBJ databases">
        <title>Complete genome of Pseudomonas insecticola strain QZS01.</title>
        <authorList>
            <person name="Wang J."/>
            <person name="Su Q."/>
        </authorList>
    </citation>
    <scope>NUCLEOTIDE SEQUENCE [LARGE SCALE GENOMIC DNA]</scope>
    <source>
        <strain evidence="2">QZS01</strain>
    </source>
</reference>
<protein>
    <submittedName>
        <fullName evidence="1">Gamma carbonic anhydrase family protein</fullName>
    </submittedName>
</protein>
<sequence length="174" mass="18748">MSIRPYNGKSPVIGSDVFIDESAIIIGDVELGEQCSIWPYAVIRGDVNSIRIGARSNVQDGCVLHVTHKNEESGKEGSPLTIGEDVTIGHKAVLHGCTIGNRVLIGMGSIILDNVEISSDVIIGAGTVVPPGKKLNGGYLYVGNPARQLRPLIESEKEFLLYSAQQYIKLKNTY</sequence>
<dbReference type="PANTHER" id="PTHR13061:SF56">
    <property type="entry name" value="PROTEIN YRDA"/>
    <property type="match status" value="1"/>
</dbReference>
<dbReference type="Gene3D" id="2.160.10.10">
    <property type="entry name" value="Hexapeptide repeat proteins"/>
    <property type="match status" value="1"/>
</dbReference>
<evidence type="ECO:0000313" key="1">
    <source>
        <dbReference type="EMBL" id="AZS52096.1"/>
    </source>
</evidence>
<dbReference type="PANTHER" id="PTHR13061">
    <property type="entry name" value="DYNACTIN SUBUNIT P25"/>
    <property type="match status" value="1"/>
</dbReference>
<dbReference type="AlphaFoldDB" id="A0A3Q9JL71"/>
<name>A0A3Q9JL71_9GAMM</name>
<proteinExistence type="predicted"/>
<dbReference type="SUPFAM" id="SSF51161">
    <property type="entry name" value="Trimeric LpxA-like enzymes"/>
    <property type="match status" value="1"/>
</dbReference>
<keyword evidence="2" id="KW-1185">Reference proteome</keyword>
<accession>A0A3Q9JL71</accession>
<dbReference type="Pfam" id="PF00132">
    <property type="entry name" value="Hexapep"/>
    <property type="match status" value="2"/>
</dbReference>
<gene>
    <name evidence="1" type="ORF">DM558_15520</name>
</gene>
<dbReference type="EMBL" id="CP029822">
    <property type="protein sequence ID" value="AZS52096.1"/>
    <property type="molecule type" value="Genomic_DNA"/>
</dbReference>
<dbReference type="InterPro" id="IPR001451">
    <property type="entry name" value="Hexapep"/>
</dbReference>
<dbReference type="CDD" id="cd04645">
    <property type="entry name" value="LbH_gamma_CA_like"/>
    <property type="match status" value="1"/>
</dbReference>
<organism evidence="1 2">
    <name type="scientific">Entomomonas moraniae</name>
    <dbReference type="NCBI Taxonomy" id="2213226"/>
    <lineage>
        <taxon>Bacteria</taxon>
        <taxon>Pseudomonadati</taxon>
        <taxon>Pseudomonadota</taxon>
        <taxon>Gammaproteobacteria</taxon>
        <taxon>Pseudomonadales</taxon>
        <taxon>Pseudomonadaceae</taxon>
        <taxon>Entomomonas</taxon>
    </lineage>
</organism>
<dbReference type="InterPro" id="IPR050484">
    <property type="entry name" value="Transf_Hexapept/Carb_Anhydrase"/>
</dbReference>
<dbReference type="KEGG" id="emo:DM558_15520"/>
<evidence type="ECO:0000313" key="2">
    <source>
        <dbReference type="Proteomes" id="UP000273143"/>
    </source>
</evidence>
<dbReference type="InterPro" id="IPR047324">
    <property type="entry name" value="LbH_gamma_CA-like"/>
</dbReference>
<dbReference type="Proteomes" id="UP000273143">
    <property type="component" value="Chromosome"/>
</dbReference>